<reference evidence="1 2" key="1">
    <citation type="journal article" date="2019" name="Genome Biol. Evol.">
        <title>Insights into the evolution of the New World diploid cottons (Gossypium, subgenus Houzingenia) based on genome sequencing.</title>
        <authorList>
            <person name="Grover C.E."/>
            <person name="Arick M.A. 2nd"/>
            <person name="Thrash A."/>
            <person name="Conover J.L."/>
            <person name="Sanders W.S."/>
            <person name="Peterson D.G."/>
            <person name="Frelichowski J.E."/>
            <person name="Scheffler J.A."/>
            <person name="Scheffler B.E."/>
            <person name="Wendel J.F."/>
        </authorList>
    </citation>
    <scope>NUCLEOTIDE SEQUENCE [LARGE SCALE GENOMIC DNA]</scope>
    <source>
        <strain evidence="1">5</strain>
        <tissue evidence="1">Leaf</tissue>
    </source>
</reference>
<proteinExistence type="predicted"/>
<protein>
    <submittedName>
        <fullName evidence="1">Uncharacterized protein</fullName>
    </submittedName>
</protein>
<evidence type="ECO:0000313" key="2">
    <source>
        <dbReference type="Proteomes" id="UP000593579"/>
    </source>
</evidence>
<accession>A0A7J9BIG7</accession>
<name>A0A7J9BIG7_GOSGO</name>
<sequence>MASEFLNLIEGWGSVLYSMLNYGIF</sequence>
<dbReference type="Proteomes" id="UP000593579">
    <property type="component" value="Unassembled WGS sequence"/>
</dbReference>
<evidence type="ECO:0000313" key="1">
    <source>
        <dbReference type="EMBL" id="MBA0735951.1"/>
    </source>
</evidence>
<organism evidence="1 2">
    <name type="scientific">Gossypium gossypioides</name>
    <name type="common">Mexican cotton</name>
    <name type="synonym">Selera gossypioides</name>
    <dbReference type="NCBI Taxonomy" id="34282"/>
    <lineage>
        <taxon>Eukaryota</taxon>
        <taxon>Viridiplantae</taxon>
        <taxon>Streptophyta</taxon>
        <taxon>Embryophyta</taxon>
        <taxon>Tracheophyta</taxon>
        <taxon>Spermatophyta</taxon>
        <taxon>Magnoliopsida</taxon>
        <taxon>eudicotyledons</taxon>
        <taxon>Gunneridae</taxon>
        <taxon>Pentapetalae</taxon>
        <taxon>rosids</taxon>
        <taxon>malvids</taxon>
        <taxon>Malvales</taxon>
        <taxon>Malvaceae</taxon>
        <taxon>Malvoideae</taxon>
        <taxon>Gossypium</taxon>
    </lineage>
</organism>
<dbReference type="AlphaFoldDB" id="A0A7J9BIG7"/>
<keyword evidence="2" id="KW-1185">Reference proteome</keyword>
<gene>
    <name evidence="1" type="ORF">Gogos_019750</name>
</gene>
<dbReference type="EMBL" id="JABEZY010000003">
    <property type="protein sequence ID" value="MBA0735951.1"/>
    <property type="molecule type" value="Genomic_DNA"/>
</dbReference>
<comment type="caution">
    <text evidence="1">The sequence shown here is derived from an EMBL/GenBank/DDBJ whole genome shotgun (WGS) entry which is preliminary data.</text>
</comment>